<evidence type="ECO:0000259" key="2">
    <source>
        <dbReference type="Pfam" id="PF01757"/>
    </source>
</evidence>
<feature type="transmembrane region" description="Helical" evidence="1">
    <location>
        <begin position="86"/>
        <end position="107"/>
    </location>
</feature>
<gene>
    <name evidence="3" type="ORF">E4T21_00540</name>
</gene>
<dbReference type="InterPro" id="IPR002656">
    <property type="entry name" value="Acyl_transf_3_dom"/>
</dbReference>
<keyword evidence="1" id="KW-0812">Transmembrane</keyword>
<feature type="transmembrane region" description="Helical" evidence="1">
    <location>
        <begin position="322"/>
        <end position="345"/>
    </location>
</feature>
<feature type="transmembrane region" description="Helical" evidence="1">
    <location>
        <begin position="351"/>
        <end position="373"/>
    </location>
</feature>
<feature type="domain" description="Acyltransferase 3" evidence="2">
    <location>
        <begin position="42"/>
        <end position="370"/>
    </location>
</feature>
<dbReference type="KEGG" id="hbh:E4T21_00540"/>
<dbReference type="AlphaFoldDB" id="A0A856QJV1"/>
<dbReference type="PANTHER" id="PTHR23028">
    <property type="entry name" value="ACETYLTRANSFERASE"/>
    <property type="match status" value="1"/>
</dbReference>
<feature type="transmembrane region" description="Helical" evidence="1">
    <location>
        <begin position="296"/>
        <end position="315"/>
    </location>
</feature>
<dbReference type="Proteomes" id="UP000324285">
    <property type="component" value="Chromosome"/>
</dbReference>
<dbReference type="InterPro" id="IPR050879">
    <property type="entry name" value="Acyltransferase_3"/>
</dbReference>
<keyword evidence="4" id="KW-1185">Reference proteome</keyword>
<name>A0A856QJV1_9GAMM</name>
<feature type="transmembrane region" description="Helical" evidence="1">
    <location>
        <begin position="266"/>
        <end position="284"/>
    </location>
</feature>
<dbReference type="GO" id="GO:0016747">
    <property type="term" value="F:acyltransferase activity, transferring groups other than amino-acyl groups"/>
    <property type="evidence" value="ECO:0007669"/>
    <property type="project" value="InterPro"/>
</dbReference>
<dbReference type="RefSeq" id="WP_187775069.1">
    <property type="nucleotide sequence ID" value="NZ_CP038437.2"/>
</dbReference>
<feature type="transmembrane region" description="Helical" evidence="1">
    <location>
        <begin position="180"/>
        <end position="209"/>
    </location>
</feature>
<feature type="transmembrane region" description="Helical" evidence="1">
    <location>
        <begin position="240"/>
        <end position="259"/>
    </location>
</feature>
<keyword evidence="3" id="KW-0808">Transferase</keyword>
<proteinExistence type="predicted"/>
<evidence type="ECO:0000313" key="3">
    <source>
        <dbReference type="EMBL" id="QEM80209.2"/>
    </source>
</evidence>
<reference evidence="3" key="1">
    <citation type="submission" date="2021-02" db="EMBL/GenBank/DDBJ databases">
        <title>Strain Y2R2, a novel species of the genus Halomonas.</title>
        <authorList>
            <person name="Huang H."/>
        </authorList>
    </citation>
    <scope>NUCLEOTIDE SEQUENCE</scope>
    <source>
        <strain evidence="3">Y2R2</strain>
    </source>
</reference>
<dbReference type="GO" id="GO:0016020">
    <property type="term" value="C:membrane"/>
    <property type="evidence" value="ECO:0007669"/>
    <property type="project" value="TreeGrafter"/>
</dbReference>
<feature type="transmembrane region" description="Helical" evidence="1">
    <location>
        <begin position="216"/>
        <end position="234"/>
    </location>
</feature>
<feature type="transmembrane region" description="Helical" evidence="1">
    <location>
        <begin position="47"/>
        <end position="66"/>
    </location>
</feature>
<evidence type="ECO:0000313" key="4">
    <source>
        <dbReference type="Proteomes" id="UP000324285"/>
    </source>
</evidence>
<keyword evidence="1" id="KW-0472">Membrane</keyword>
<feature type="transmembrane region" description="Helical" evidence="1">
    <location>
        <begin position="6"/>
        <end position="27"/>
    </location>
</feature>
<dbReference type="Pfam" id="PF01757">
    <property type="entry name" value="Acyl_transf_3"/>
    <property type="match status" value="1"/>
</dbReference>
<feature type="transmembrane region" description="Helical" evidence="1">
    <location>
        <begin position="127"/>
        <end position="149"/>
    </location>
</feature>
<dbReference type="PANTHER" id="PTHR23028:SF53">
    <property type="entry name" value="ACYL_TRANSF_3 DOMAIN-CONTAINING PROTEIN"/>
    <property type="match status" value="1"/>
</dbReference>
<sequence>MEDNLILSMMLIYAVCITWSYGLARVFKPVFLEELSDKSRNSSMDGVRGFAAISVFLHHSVYSYNLYTYQAWGPSTEVAGTVLEKYLWHLGSFSVSLFFMITAYLFWRMVLMKRENMDWSGFYRNRIFRIVPLYVVIVCMVFAIFHVVYKGSGDSKFASSFIAWLGFGFLPLPSVNNYPASWSIVAGVFWTLAIEWKFYLTLPFLALFAKSKASSGVSLFVAAAGMVALHKLGLMEHNKLAIASCFVLGALAAHLSVYNSRAVSQIPRLAATTVAILAFTYSLVRFGDVYKLKAEVVTFLFFFAVVECGAMKAIFSSMAMRFLGIISYSIYLCHGLVLTVINGFIVKNSGYLIPSASALLAVIGFSTALYLYVERPFIQIGKKQPVTWYARRSSATL</sequence>
<dbReference type="EMBL" id="CP038437">
    <property type="protein sequence ID" value="QEM80209.2"/>
    <property type="molecule type" value="Genomic_DNA"/>
</dbReference>
<keyword evidence="1" id="KW-1133">Transmembrane helix</keyword>
<protein>
    <submittedName>
        <fullName evidence="3">Acyltransferase</fullName>
    </submittedName>
</protein>
<accession>A0A856QJV1</accession>
<organism evidence="3 4">
    <name type="scientific">Halomonas binhaiensis</name>
    <dbReference type="NCBI Taxonomy" id="2562282"/>
    <lineage>
        <taxon>Bacteria</taxon>
        <taxon>Pseudomonadati</taxon>
        <taxon>Pseudomonadota</taxon>
        <taxon>Gammaproteobacteria</taxon>
        <taxon>Oceanospirillales</taxon>
        <taxon>Halomonadaceae</taxon>
        <taxon>Halomonas</taxon>
    </lineage>
</organism>
<evidence type="ECO:0000256" key="1">
    <source>
        <dbReference type="SAM" id="Phobius"/>
    </source>
</evidence>
<dbReference type="GO" id="GO:0000271">
    <property type="term" value="P:polysaccharide biosynthetic process"/>
    <property type="evidence" value="ECO:0007669"/>
    <property type="project" value="TreeGrafter"/>
</dbReference>
<keyword evidence="3" id="KW-0012">Acyltransferase</keyword>